<evidence type="ECO:0000313" key="2">
    <source>
        <dbReference type="WBParaSite" id="TMUE_1000004471.1"/>
    </source>
</evidence>
<evidence type="ECO:0000313" key="1">
    <source>
        <dbReference type="Proteomes" id="UP000046395"/>
    </source>
</evidence>
<dbReference type="WBParaSite" id="TMUE_1000004471.1">
    <property type="protein sequence ID" value="TMUE_1000004471.1"/>
    <property type="gene ID" value="WBGene00295523"/>
</dbReference>
<organism evidence="1 2">
    <name type="scientific">Trichuris muris</name>
    <name type="common">Mouse whipworm</name>
    <dbReference type="NCBI Taxonomy" id="70415"/>
    <lineage>
        <taxon>Eukaryota</taxon>
        <taxon>Metazoa</taxon>
        <taxon>Ecdysozoa</taxon>
        <taxon>Nematoda</taxon>
        <taxon>Enoplea</taxon>
        <taxon>Dorylaimia</taxon>
        <taxon>Trichinellida</taxon>
        <taxon>Trichuridae</taxon>
        <taxon>Trichuris</taxon>
    </lineage>
</organism>
<accession>A0A5S6QAX3</accession>
<proteinExistence type="predicted"/>
<sequence>MFRPNRLLSTITTQCHAGYNTPPPQVDTTRTALNTLYKTIIKYDHDKSVIARTVVYGVWPPDEELKVHTDTVLLPASAGSGTLPSTFLSRKRFQPRSIQYCRHSRFAN</sequence>
<dbReference type="Proteomes" id="UP000046395">
    <property type="component" value="Unassembled WGS sequence"/>
</dbReference>
<protein>
    <submittedName>
        <fullName evidence="2">Uncharacterized protein</fullName>
    </submittedName>
</protein>
<name>A0A5S6QAX3_TRIMR</name>
<keyword evidence="1" id="KW-1185">Reference proteome</keyword>
<reference evidence="2" key="1">
    <citation type="submission" date="2019-12" db="UniProtKB">
        <authorList>
            <consortium name="WormBaseParasite"/>
        </authorList>
    </citation>
    <scope>IDENTIFICATION</scope>
</reference>
<dbReference type="AlphaFoldDB" id="A0A5S6QAX3"/>